<comment type="caution">
    <text evidence="11">The sequence shown here is derived from an EMBL/GenBank/DDBJ whole genome shotgun (WGS) entry which is preliminary data.</text>
</comment>
<dbReference type="Proteomes" id="UP000242877">
    <property type="component" value="Unassembled WGS sequence"/>
</dbReference>
<evidence type="ECO:0000256" key="9">
    <source>
        <dbReference type="SAM" id="MobiDB-lite"/>
    </source>
</evidence>
<gene>
    <name evidence="11" type="ORF">AAP_03228</name>
</gene>
<comment type="subcellular location">
    <subcellularLocation>
        <location evidence="1">Membrane</location>
        <topology evidence="1">Multi-pass membrane protein</topology>
    </subcellularLocation>
</comment>
<dbReference type="InterPro" id="IPR001594">
    <property type="entry name" value="Palmitoyltrfase_DHHC"/>
</dbReference>
<evidence type="ECO:0000256" key="2">
    <source>
        <dbReference type="ARBA" id="ARBA00022692"/>
    </source>
</evidence>
<evidence type="ECO:0000259" key="10">
    <source>
        <dbReference type="Pfam" id="PF01529"/>
    </source>
</evidence>
<dbReference type="EC" id="2.3.1.225" evidence="8"/>
<name>A0A167Z0Y4_9EURO</name>
<keyword evidence="3" id="KW-1133">Transmembrane helix</keyword>
<keyword evidence="6" id="KW-0449">Lipoprotein</keyword>
<evidence type="ECO:0000256" key="1">
    <source>
        <dbReference type="ARBA" id="ARBA00004141"/>
    </source>
</evidence>
<proteinExistence type="inferred from homology"/>
<comment type="domain">
    <text evidence="8">The DHHC domain is required for palmitoyltransferase activity.</text>
</comment>
<dbReference type="EMBL" id="AZGZ01000012">
    <property type="protein sequence ID" value="KZZ92009.1"/>
    <property type="molecule type" value="Genomic_DNA"/>
</dbReference>
<evidence type="ECO:0000313" key="12">
    <source>
        <dbReference type="Proteomes" id="UP000242877"/>
    </source>
</evidence>
<comment type="similarity">
    <text evidence="8">Belongs to the DHHC palmitoyltransferase family.</text>
</comment>
<dbReference type="GO" id="GO:0019706">
    <property type="term" value="F:protein-cysteine S-palmitoyltransferase activity"/>
    <property type="evidence" value="ECO:0007669"/>
    <property type="project" value="UniProtKB-EC"/>
</dbReference>
<sequence length="276" mass="32199">MDHHCPWTANCVSHTTYPHFLRFVFYDVVTLSYNEYLLYLRALEIWHDRTMPSNTTTIESWEIERHEMLVQRARATGGYLTAPDGTQVRVRKQEFPYDLGFFKNMKEGMGGSANVISWFWPWSNVPSWNKGVFFETNGFEDDNVTWPPPDPDRMARSRFKSAEEPFTYLDRSDDPQTRIEEFRRRQEEDLLRRRLVLSKKDPVLGPPESDSLDNAYFGPEEASETDDAESWTNGEGERLRDFGVDEDIDLDDEDNIPLGRLLEVRRQAAAAQRSGQ</sequence>
<keyword evidence="8" id="KW-0012">Acyltransferase</keyword>
<keyword evidence="5" id="KW-0564">Palmitate</keyword>
<accession>A0A167Z0Y4</accession>
<evidence type="ECO:0000256" key="7">
    <source>
        <dbReference type="ARBA" id="ARBA00048048"/>
    </source>
</evidence>
<keyword evidence="8 11" id="KW-0808">Transferase</keyword>
<evidence type="ECO:0000256" key="8">
    <source>
        <dbReference type="RuleBase" id="RU079119"/>
    </source>
</evidence>
<comment type="catalytic activity">
    <reaction evidence="7 8">
        <text>L-cysteinyl-[protein] + hexadecanoyl-CoA = S-hexadecanoyl-L-cysteinyl-[protein] + CoA</text>
        <dbReference type="Rhea" id="RHEA:36683"/>
        <dbReference type="Rhea" id="RHEA-COMP:10131"/>
        <dbReference type="Rhea" id="RHEA-COMP:11032"/>
        <dbReference type="ChEBI" id="CHEBI:29950"/>
        <dbReference type="ChEBI" id="CHEBI:57287"/>
        <dbReference type="ChEBI" id="CHEBI:57379"/>
        <dbReference type="ChEBI" id="CHEBI:74151"/>
        <dbReference type="EC" id="2.3.1.225"/>
    </reaction>
</comment>
<dbReference type="Pfam" id="PF01529">
    <property type="entry name" value="DHHC"/>
    <property type="match status" value="1"/>
</dbReference>
<protein>
    <recommendedName>
        <fullName evidence="8">Palmitoyltransferase</fullName>
        <ecNumber evidence="8">2.3.1.225</ecNumber>
    </recommendedName>
</protein>
<evidence type="ECO:0000256" key="3">
    <source>
        <dbReference type="ARBA" id="ARBA00022989"/>
    </source>
</evidence>
<evidence type="ECO:0000256" key="4">
    <source>
        <dbReference type="ARBA" id="ARBA00023136"/>
    </source>
</evidence>
<dbReference type="GO" id="GO:0016020">
    <property type="term" value="C:membrane"/>
    <property type="evidence" value="ECO:0007669"/>
    <property type="project" value="UniProtKB-SubCell"/>
</dbReference>
<dbReference type="VEuPathDB" id="FungiDB:AAP_03228"/>
<evidence type="ECO:0000256" key="5">
    <source>
        <dbReference type="ARBA" id="ARBA00023139"/>
    </source>
</evidence>
<keyword evidence="2" id="KW-0812">Transmembrane</keyword>
<feature type="compositionally biased region" description="Acidic residues" evidence="9">
    <location>
        <begin position="244"/>
        <end position="253"/>
    </location>
</feature>
<dbReference type="AlphaFoldDB" id="A0A167Z0Y4"/>
<feature type="region of interest" description="Disordered" evidence="9">
    <location>
        <begin position="201"/>
        <end position="253"/>
    </location>
</feature>
<keyword evidence="4" id="KW-0472">Membrane</keyword>
<feature type="domain" description="Palmitoyltransferase DHHC" evidence="10">
    <location>
        <begin position="1"/>
        <end position="54"/>
    </location>
</feature>
<dbReference type="PROSITE" id="PS50216">
    <property type="entry name" value="DHHC"/>
    <property type="match status" value="1"/>
</dbReference>
<evidence type="ECO:0000256" key="6">
    <source>
        <dbReference type="ARBA" id="ARBA00023288"/>
    </source>
</evidence>
<organism evidence="11 12">
    <name type="scientific">Ascosphaera apis ARSEF 7405</name>
    <dbReference type="NCBI Taxonomy" id="392613"/>
    <lineage>
        <taxon>Eukaryota</taxon>
        <taxon>Fungi</taxon>
        <taxon>Dikarya</taxon>
        <taxon>Ascomycota</taxon>
        <taxon>Pezizomycotina</taxon>
        <taxon>Eurotiomycetes</taxon>
        <taxon>Eurotiomycetidae</taxon>
        <taxon>Onygenales</taxon>
        <taxon>Ascosphaeraceae</taxon>
        <taxon>Ascosphaera</taxon>
    </lineage>
</organism>
<dbReference type="OrthoDB" id="331948at2759"/>
<reference evidence="11 12" key="1">
    <citation type="journal article" date="2016" name="Genome Biol. Evol.">
        <title>Divergent and convergent evolution of fungal pathogenicity.</title>
        <authorList>
            <person name="Shang Y."/>
            <person name="Xiao G."/>
            <person name="Zheng P."/>
            <person name="Cen K."/>
            <person name="Zhan S."/>
            <person name="Wang C."/>
        </authorList>
    </citation>
    <scope>NUCLEOTIDE SEQUENCE [LARGE SCALE GENOMIC DNA]</scope>
    <source>
        <strain evidence="11 12">ARSEF 7405</strain>
    </source>
</reference>
<evidence type="ECO:0000313" key="11">
    <source>
        <dbReference type="EMBL" id="KZZ92009.1"/>
    </source>
</evidence>
<keyword evidence="12" id="KW-1185">Reference proteome</keyword>